<evidence type="ECO:0000256" key="1">
    <source>
        <dbReference type="SAM" id="MobiDB-lite"/>
    </source>
</evidence>
<proteinExistence type="predicted"/>
<dbReference type="Proteomes" id="UP000238083">
    <property type="component" value="Unassembled WGS sequence"/>
</dbReference>
<dbReference type="RefSeq" id="WP_106215612.1">
    <property type="nucleotide sequence ID" value="NZ_PVZF01000025.1"/>
</dbReference>
<feature type="compositionally biased region" description="Gly residues" evidence="1">
    <location>
        <begin position="75"/>
        <end position="100"/>
    </location>
</feature>
<feature type="compositionally biased region" description="Basic residues" evidence="1">
    <location>
        <begin position="54"/>
        <end position="69"/>
    </location>
</feature>
<sequence>MTLFVSFAVIVLVAALVGRLCAKSKPGDHHGSLEWPAASGDDAGGTYLDVSHHHHSGWGHAHSHSHSHSHSHDSGGWGGWGGDSGGGFGGGDSGGGGGGN</sequence>
<name>A0A2T0QTJ4_9ACTN</name>
<gene>
    <name evidence="2" type="ORF">CLV37_12514</name>
</gene>
<feature type="region of interest" description="Disordered" evidence="1">
    <location>
        <begin position="54"/>
        <end position="100"/>
    </location>
</feature>
<evidence type="ECO:0000313" key="2">
    <source>
        <dbReference type="EMBL" id="PRY08310.1"/>
    </source>
</evidence>
<keyword evidence="3" id="KW-1185">Reference proteome</keyword>
<dbReference type="AlphaFoldDB" id="A0A2T0QTJ4"/>
<reference evidence="2 3" key="1">
    <citation type="submission" date="2018-03" db="EMBL/GenBank/DDBJ databases">
        <title>Genomic Encyclopedia of Archaeal and Bacterial Type Strains, Phase II (KMG-II): from individual species to whole genera.</title>
        <authorList>
            <person name="Goeker M."/>
        </authorList>
    </citation>
    <scope>NUCLEOTIDE SEQUENCE [LARGE SCALE GENOMIC DNA]</scope>
    <source>
        <strain evidence="2 3">DSM 19711</strain>
    </source>
</reference>
<evidence type="ECO:0000313" key="3">
    <source>
        <dbReference type="Proteomes" id="UP000238083"/>
    </source>
</evidence>
<organism evidence="2 3">
    <name type="scientific">Kineococcus rhizosphaerae</name>
    <dbReference type="NCBI Taxonomy" id="559628"/>
    <lineage>
        <taxon>Bacteria</taxon>
        <taxon>Bacillati</taxon>
        <taxon>Actinomycetota</taxon>
        <taxon>Actinomycetes</taxon>
        <taxon>Kineosporiales</taxon>
        <taxon>Kineosporiaceae</taxon>
        <taxon>Kineococcus</taxon>
    </lineage>
</organism>
<dbReference type="EMBL" id="PVZF01000025">
    <property type="protein sequence ID" value="PRY08310.1"/>
    <property type="molecule type" value="Genomic_DNA"/>
</dbReference>
<accession>A0A2T0QTJ4</accession>
<comment type="caution">
    <text evidence="2">The sequence shown here is derived from an EMBL/GenBank/DDBJ whole genome shotgun (WGS) entry which is preliminary data.</text>
</comment>
<protein>
    <submittedName>
        <fullName evidence="2">Uncharacterized protein</fullName>
    </submittedName>
</protein>